<dbReference type="OrthoDB" id="35403at10239"/>
<protein>
    <submittedName>
        <fullName evidence="1">Uncharacterized protein</fullName>
    </submittedName>
</protein>
<reference evidence="1 2" key="1">
    <citation type="submission" date="2015-07" db="EMBL/GenBank/DDBJ databases">
        <title>Characterization of Pseudomonas aeruginosa phage KPP21 belonging to family Podoviridae genus N4-like viruses, isolated in Japan.</title>
        <authorList>
            <person name="Shigehisa R."/>
            <person name="Uchiyama J."/>
            <person name="Kato S."/>
            <person name="Takemura-Uchiyama I."/>
            <person name="Ujihara T."/>
            <person name="Sakaguchi Y."/>
            <person name="Okamoto N."/>
            <person name="Shimakura H."/>
            <person name="Daibata M."/>
            <person name="Sakaguchi M."/>
            <person name="Matsuzaki S."/>
        </authorList>
    </citation>
    <scope>NUCLEOTIDE SEQUENCE [LARGE SCALE GENOMIC DNA]</scope>
</reference>
<proteinExistence type="predicted"/>
<sequence length="65" mass="7467">MDTSESLNEHILLLACRYMYSIKREAKYLKENLLIEYRIVPSGLSDNVGLYKGVLWADACTNLKV</sequence>
<dbReference type="RefSeq" id="YP_009218976.1">
    <property type="nucleotide sequence ID" value="NC_029017.1"/>
</dbReference>
<organism evidence="1 2">
    <name type="scientific">Pseudomonas phage KPP21</name>
    <dbReference type="NCBI Taxonomy" id="1678082"/>
    <lineage>
        <taxon>Viruses</taxon>
        <taxon>Duplodnaviria</taxon>
        <taxon>Heunggongvirae</taxon>
        <taxon>Uroviricota</taxon>
        <taxon>Caudoviricetes</taxon>
        <taxon>Schitoviridae</taxon>
        <taxon>Migulavirinae</taxon>
        <taxon>Luzseptimavirus</taxon>
        <taxon>Luzseptimavirus KPP21</taxon>
    </lineage>
</organism>
<accession>A0A0H5AXU9</accession>
<organismHost>
    <name type="scientific">Pseudomonas aeruginosa</name>
    <dbReference type="NCBI Taxonomy" id="287"/>
</organismHost>
<evidence type="ECO:0000313" key="2">
    <source>
        <dbReference type="Proteomes" id="UP000203732"/>
    </source>
</evidence>
<dbReference type="KEGG" id="vg:26645243"/>
<dbReference type="EMBL" id="LC064302">
    <property type="protein sequence ID" value="BAR94586.1"/>
    <property type="molecule type" value="Genomic_DNA"/>
</dbReference>
<dbReference type="Proteomes" id="UP000203732">
    <property type="component" value="Segment"/>
</dbReference>
<name>A0A0H5AXU9_BPK21</name>
<dbReference type="GeneID" id="26645243"/>
<evidence type="ECO:0000313" key="1">
    <source>
        <dbReference type="EMBL" id="BAR94586.1"/>
    </source>
</evidence>
<keyword evidence="2" id="KW-1185">Reference proteome</keyword>